<evidence type="ECO:0000256" key="1">
    <source>
        <dbReference type="SAM" id="MobiDB-lite"/>
    </source>
</evidence>
<gene>
    <name evidence="2" type="ORF">H9Q72_005850</name>
</gene>
<proteinExistence type="predicted"/>
<dbReference type="AlphaFoldDB" id="A0A9P7HTA6"/>
<reference evidence="2" key="1">
    <citation type="journal article" date="2020" name="bioRxiv">
        <title>Historical genomics reveals the evolutionary mechanisms behind multiple outbreaks of the host-specific coffee wilt pathogen Fusarium xylarioides.</title>
        <authorList>
            <person name="Peck D."/>
            <person name="Nowell R.W."/>
            <person name="Flood J."/>
            <person name="Ryan M.J."/>
            <person name="Barraclough T.G."/>
        </authorList>
    </citation>
    <scope>NUCLEOTIDE SEQUENCE</scope>
    <source>
        <strain evidence="2">IMI 127659i</strain>
    </source>
</reference>
<comment type="caution">
    <text evidence="2">The sequence shown here is derived from an EMBL/GenBank/DDBJ whole genome shotgun (WGS) entry which is preliminary data.</text>
</comment>
<feature type="region of interest" description="Disordered" evidence="1">
    <location>
        <begin position="1"/>
        <end position="25"/>
    </location>
</feature>
<protein>
    <recommendedName>
        <fullName evidence="4">Transcription factor domain-containing protein</fullName>
    </recommendedName>
</protein>
<organism evidence="2 3">
    <name type="scientific">Fusarium xylarioides</name>
    <dbReference type="NCBI Taxonomy" id="221167"/>
    <lineage>
        <taxon>Eukaryota</taxon>
        <taxon>Fungi</taxon>
        <taxon>Dikarya</taxon>
        <taxon>Ascomycota</taxon>
        <taxon>Pezizomycotina</taxon>
        <taxon>Sordariomycetes</taxon>
        <taxon>Hypocreomycetidae</taxon>
        <taxon>Hypocreales</taxon>
        <taxon>Nectriaceae</taxon>
        <taxon>Fusarium</taxon>
        <taxon>Fusarium fujikuroi species complex</taxon>
    </lineage>
</organism>
<dbReference type="EMBL" id="JADFTT010000172">
    <property type="protein sequence ID" value="KAG5766100.1"/>
    <property type="molecule type" value="Genomic_DNA"/>
</dbReference>
<accession>A0A9P7HTA6</accession>
<dbReference type="Proteomes" id="UP000750502">
    <property type="component" value="Unassembled WGS sequence"/>
</dbReference>
<evidence type="ECO:0008006" key="4">
    <source>
        <dbReference type="Google" id="ProtNLM"/>
    </source>
</evidence>
<reference evidence="2" key="2">
    <citation type="submission" date="2020-10" db="EMBL/GenBank/DDBJ databases">
        <authorList>
            <person name="Peck L.D."/>
            <person name="Nowell R.W."/>
            <person name="Flood J."/>
            <person name="Ryan M.J."/>
            <person name="Barraclough T.G."/>
        </authorList>
    </citation>
    <scope>NUCLEOTIDE SEQUENCE</scope>
    <source>
        <strain evidence="2">IMI 127659i</strain>
    </source>
</reference>
<keyword evidence="3" id="KW-1185">Reference proteome</keyword>
<dbReference type="OrthoDB" id="5355161at2759"/>
<evidence type="ECO:0000313" key="3">
    <source>
        <dbReference type="Proteomes" id="UP000750502"/>
    </source>
</evidence>
<evidence type="ECO:0000313" key="2">
    <source>
        <dbReference type="EMBL" id="KAG5766100.1"/>
    </source>
</evidence>
<sequence length="357" mass="39535">MEDIQNPASGEEPSFGGFHQSRSEAARPLADTLVSDSNSGPDSHSSIPWYLTAASWELASAPRSECLTLAEDSLKSFIHALQTWMKQWTLHGHCAFIHRSLYSDHMPVIIQDAYTTLAAYQTKTPTNQTMILRICKDRISSLIQSQSLNSVDGTIPDTITHLSRTQALVIYLAICLFDGDINARARAEQALDVLLPWGYQLVQSASIDTCLQTGWNSPPSDDAVSNESATTSDPTPCLDGNIETLWRVWARVESIRRTFLIIVLLATIYSTLKTGMTGCPGGLCFTGNEGLWDASSAYIWKSIMKRVNDMEAGFKPIFSHQLGDILTTRKPTEIDDFTYTTLIVTFGQERIEGWKGT</sequence>
<name>A0A9P7HTA6_9HYPO</name>